<protein>
    <submittedName>
        <fullName evidence="7">LysE family translocator</fullName>
    </submittedName>
</protein>
<dbReference type="AlphaFoldDB" id="A0A937W2W1"/>
<dbReference type="EMBL" id="VGLS01000713">
    <property type="protein sequence ID" value="MBM3225876.1"/>
    <property type="molecule type" value="Genomic_DNA"/>
</dbReference>
<evidence type="ECO:0000256" key="2">
    <source>
        <dbReference type="ARBA" id="ARBA00022475"/>
    </source>
</evidence>
<dbReference type="GO" id="GO:0015171">
    <property type="term" value="F:amino acid transmembrane transporter activity"/>
    <property type="evidence" value="ECO:0007669"/>
    <property type="project" value="TreeGrafter"/>
</dbReference>
<evidence type="ECO:0000256" key="3">
    <source>
        <dbReference type="ARBA" id="ARBA00022692"/>
    </source>
</evidence>
<dbReference type="InterPro" id="IPR001123">
    <property type="entry name" value="LeuE-type"/>
</dbReference>
<comment type="subcellular location">
    <subcellularLocation>
        <location evidence="1">Cell membrane</location>
        <topology evidence="1">Multi-pass membrane protein</topology>
    </subcellularLocation>
</comment>
<feature type="transmembrane region" description="Helical" evidence="6">
    <location>
        <begin position="151"/>
        <end position="176"/>
    </location>
</feature>
<keyword evidence="2" id="KW-1003">Cell membrane</keyword>
<feature type="transmembrane region" description="Helical" evidence="6">
    <location>
        <begin position="42"/>
        <end position="63"/>
    </location>
</feature>
<feature type="transmembrane region" description="Helical" evidence="6">
    <location>
        <begin position="188"/>
        <end position="206"/>
    </location>
</feature>
<sequence>MDFWHGFLVLTFVHLLAAAAPGPDFAFVTRQALMYGRKAGLLASLGIALGLAIHISYAAAGLAAVVVHSLAWMTVLKYIGGAYLLFLGIKGLRARLSLAWQDGVSRTACAPSTIQQVLVGLLCNALNPKAPIYFLSLFTVVLSPDLPLPTLAFYGVWIMLLQLLWFSTMTLCFTHTAVRSRFLAVGHWIDRAFGLAMIALGLRVLLAEHR</sequence>
<dbReference type="PANTHER" id="PTHR30086:SF21">
    <property type="entry name" value="TRANSPORT PROTEIN"/>
    <property type="match status" value="1"/>
</dbReference>
<evidence type="ECO:0000256" key="4">
    <source>
        <dbReference type="ARBA" id="ARBA00022989"/>
    </source>
</evidence>
<dbReference type="PIRSF" id="PIRSF006324">
    <property type="entry name" value="LeuE"/>
    <property type="match status" value="1"/>
</dbReference>
<proteinExistence type="predicted"/>
<feature type="transmembrane region" description="Helical" evidence="6">
    <location>
        <begin position="70"/>
        <end position="89"/>
    </location>
</feature>
<dbReference type="Pfam" id="PF01810">
    <property type="entry name" value="LysE"/>
    <property type="match status" value="1"/>
</dbReference>
<keyword evidence="5 6" id="KW-0472">Membrane</keyword>
<gene>
    <name evidence="7" type="ORF">FJZ47_19060</name>
</gene>
<keyword evidence="3 6" id="KW-0812">Transmembrane</keyword>
<name>A0A937W2W1_UNCTE</name>
<accession>A0A937W2W1</accession>
<evidence type="ECO:0000256" key="5">
    <source>
        <dbReference type="ARBA" id="ARBA00023136"/>
    </source>
</evidence>
<organism evidence="7 8">
    <name type="scientific">Tectimicrobiota bacterium</name>
    <dbReference type="NCBI Taxonomy" id="2528274"/>
    <lineage>
        <taxon>Bacteria</taxon>
        <taxon>Pseudomonadati</taxon>
        <taxon>Nitrospinota/Tectimicrobiota group</taxon>
        <taxon>Candidatus Tectimicrobiota</taxon>
    </lineage>
</organism>
<evidence type="ECO:0000256" key="6">
    <source>
        <dbReference type="SAM" id="Phobius"/>
    </source>
</evidence>
<dbReference type="Proteomes" id="UP000712673">
    <property type="component" value="Unassembled WGS sequence"/>
</dbReference>
<dbReference type="GO" id="GO:0005886">
    <property type="term" value="C:plasma membrane"/>
    <property type="evidence" value="ECO:0007669"/>
    <property type="project" value="UniProtKB-SubCell"/>
</dbReference>
<dbReference type="PANTHER" id="PTHR30086">
    <property type="entry name" value="ARGININE EXPORTER PROTEIN ARGO"/>
    <property type="match status" value="1"/>
</dbReference>
<reference evidence="7" key="1">
    <citation type="submission" date="2019-03" db="EMBL/GenBank/DDBJ databases">
        <title>Lake Tanganyika Metagenome-Assembled Genomes (MAGs).</title>
        <authorList>
            <person name="Tran P."/>
        </authorList>
    </citation>
    <scope>NUCLEOTIDE SEQUENCE</scope>
    <source>
        <strain evidence="7">K_DeepCast_65m_m2_066</strain>
    </source>
</reference>
<evidence type="ECO:0000313" key="8">
    <source>
        <dbReference type="Proteomes" id="UP000712673"/>
    </source>
</evidence>
<evidence type="ECO:0000256" key="1">
    <source>
        <dbReference type="ARBA" id="ARBA00004651"/>
    </source>
</evidence>
<evidence type="ECO:0000313" key="7">
    <source>
        <dbReference type="EMBL" id="MBM3225876.1"/>
    </source>
</evidence>
<keyword evidence="4 6" id="KW-1133">Transmembrane helix</keyword>
<comment type="caution">
    <text evidence="7">The sequence shown here is derived from an EMBL/GenBank/DDBJ whole genome shotgun (WGS) entry which is preliminary data.</text>
</comment>